<feature type="transmembrane region" description="Helical" evidence="6">
    <location>
        <begin position="128"/>
        <end position="149"/>
    </location>
</feature>
<reference evidence="9" key="1">
    <citation type="submission" date="2017-02" db="UniProtKB">
        <authorList>
            <consortium name="WormBaseParasite"/>
        </authorList>
    </citation>
    <scope>IDENTIFICATION</scope>
</reference>
<dbReference type="WBParaSite" id="BPAG_0001096801-mRNA-1">
    <property type="protein sequence ID" value="BPAG_0001096801-mRNA-1"/>
    <property type="gene ID" value="BPAG_0001096801"/>
</dbReference>
<feature type="region of interest" description="Disordered" evidence="5">
    <location>
        <begin position="24"/>
        <end position="47"/>
    </location>
</feature>
<evidence type="ECO:0000313" key="7">
    <source>
        <dbReference type="EMBL" id="VDN92116.1"/>
    </source>
</evidence>
<dbReference type="GO" id="GO:0009986">
    <property type="term" value="C:cell surface"/>
    <property type="evidence" value="ECO:0007669"/>
    <property type="project" value="InterPro"/>
</dbReference>
<dbReference type="PANTHER" id="PTHR21700">
    <property type="entry name" value="TRANSTHYRETIN-LIKE FAMILY PROTEIN-RELATED"/>
    <property type="match status" value="1"/>
</dbReference>
<accession>A0A0N4TQT3</accession>
<feature type="compositionally biased region" description="Acidic residues" evidence="5">
    <location>
        <begin position="28"/>
        <end position="43"/>
    </location>
</feature>
<protein>
    <submittedName>
        <fullName evidence="9">Transthyretin-like family protein</fullName>
    </submittedName>
</protein>
<evidence type="ECO:0000256" key="2">
    <source>
        <dbReference type="ARBA" id="ARBA00010112"/>
    </source>
</evidence>
<dbReference type="PANTHER" id="PTHR21700:SF118">
    <property type="entry name" value="TRANSTHYRETIN-LIKE FAMILY PROTEIN"/>
    <property type="match status" value="1"/>
</dbReference>
<evidence type="ECO:0000256" key="6">
    <source>
        <dbReference type="SAM" id="Phobius"/>
    </source>
</evidence>
<reference evidence="7 8" key="2">
    <citation type="submission" date="2018-11" db="EMBL/GenBank/DDBJ databases">
        <authorList>
            <consortium name="Pathogen Informatics"/>
        </authorList>
    </citation>
    <scope>NUCLEOTIDE SEQUENCE [LARGE SCALE GENOMIC DNA]</scope>
</reference>
<evidence type="ECO:0000256" key="5">
    <source>
        <dbReference type="SAM" id="MobiDB-lite"/>
    </source>
</evidence>
<evidence type="ECO:0000313" key="8">
    <source>
        <dbReference type="Proteomes" id="UP000278627"/>
    </source>
</evidence>
<sequence>MRLQAVRVKGQLKCGDKPASGVKVKLWDEDDGPDPDDVLDEGETDRSGNFNLEGSTRELTSIDPVLKIYHDCDDGIKPGKRKIKLRIPKQYISGGSTAKKAFDVGVLNLETIFPKEEHFFRMIRQFRIIWMHFWLLFLILGVVTFSTALRQQAVAVKGKLLCGNAPARNVRVKLWEEDSGPDPDDLLAQGYTDDQGMFMLKGDTAELTTIDPVFKVYHDCDDNLKLGQRKLKFKIPSSYISEGKTAKKVFDIGVLNLETIFPDEEREMIPT</sequence>
<keyword evidence="6" id="KW-0472">Membrane</keyword>
<keyword evidence="3" id="KW-0964">Secreted</keyword>
<keyword evidence="8" id="KW-1185">Reference proteome</keyword>
<gene>
    <name evidence="7" type="ORF">BPAG_LOCUS10930</name>
</gene>
<dbReference type="InterPro" id="IPR001534">
    <property type="entry name" value="Transthyretin-like"/>
</dbReference>
<evidence type="ECO:0000313" key="9">
    <source>
        <dbReference type="WBParaSite" id="BPAG_0001096801-mRNA-1"/>
    </source>
</evidence>
<keyword evidence="6" id="KW-1133">Transmembrane helix</keyword>
<evidence type="ECO:0000256" key="3">
    <source>
        <dbReference type="ARBA" id="ARBA00022525"/>
    </source>
</evidence>
<dbReference type="InterPro" id="IPR038479">
    <property type="entry name" value="Transthyretin-like_sf"/>
</dbReference>
<dbReference type="Proteomes" id="UP000278627">
    <property type="component" value="Unassembled WGS sequence"/>
</dbReference>
<dbReference type="EMBL" id="UZAD01013205">
    <property type="protein sequence ID" value="VDN92116.1"/>
    <property type="molecule type" value="Genomic_DNA"/>
</dbReference>
<name>A0A0N4TQT3_BRUPA</name>
<comment type="similarity">
    <text evidence="2">Belongs to the nematode transthyretin-like family.</text>
</comment>
<dbReference type="AlphaFoldDB" id="A0A0N4TQT3"/>
<organism evidence="9">
    <name type="scientific">Brugia pahangi</name>
    <name type="common">Filarial nematode worm</name>
    <dbReference type="NCBI Taxonomy" id="6280"/>
    <lineage>
        <taxon>Eukaryota</taxon>
        <taxon>Metazoa</taxon>
        <taxon>Ecdysozoa</taxon>
        <taxon>Nematoda</taxon>
        <taxon>Chromadorea</taxon>
        <taxon>Rhabditida</taxon>
        <taxon>Spirurina</taxon>
        <taxon>Spiruromorpha</taxon>
        <taxon>Filarioidea</taxon>
        <taxon>Onchocercidae</taxon>
        <taxon>Brugia</taxon>
    </lineage>
</organism>
<comment type="subcellular location">
    <subcellularLocation>
        <location evidence="1">Secreted</location>
    </subcellularLocation>
</comment>
<dbReference type="GO" id="GO:0005576">
    <property type="term" value="C:extracellular region"/>
    <property type="evidence" value="ECO:0007669"/>
    <property type="project" value="UniProtKB-SubCell"/>
</dbReference>
<dbReference type="STRING" id="6280.A0A0N4TQT3"/>
<evidence type="ECO:0000256" key="1">
    <source>
        <dbReference type="ARBA" id="ARBA00004613"/>
    </source>
</evidence>
<evidence type="ECO:0000256" key="4">
    <source>
        <dbReference type="ARBA" id="ARBA00022729"/>
    </source>
</evidence>
<keyword evidence="4" id="KW-0732">Signal</keyword>
<keyword evidence="6" id="KW-0812">Transmembrane</keyword>
<proteinExistence type="inferred from homology"/>
<dbReference type="Gene3D" id="2.60.40.3330">
    <property type="match status" value="2"/>
</dbReference>
<dbReference type="Pfam" id="PF01060">
    <property type="entry name" value="TTR-52"/>
    <property type="match status" value="2"/>
</dbReference>